<dbReference type="EMBL" id="JBHSBC010000056">
    <property type="protein sequence ID" value="MFC3986465.1"/>
    <property type="molecule type" value="Genomic_DNA"/>
</dbReference>
<organism evidence="1 2">
    <name type="scientific">Streptosporangium jomthongense</name>
    <dbReference type="NCBI Taxonomy" id="1193683"/>
    <lineage>
        <taxon>Bacteria</taxon>
        <taxon>Bacillati</taxon>
        <taxon>Actinomycetota</taxon>
        <taxon>Actinomycetes</taxon>
        <taxon>Streptosporangiales</taxon>
        <taxon>Streptosporangiaceae</taxon>
        <taxon>Streptosporangium</taxon>
    </lineage>
</organism>
<evidence type="ECO:0000313" key="2">
    <source>
        <dbReference type="Proteomes" id="UP001595698"/>
    </source>
</evidence>
<sequence length="78" mass="8928">MSPPAASTRPPLVRYGSRLVWLSAWRRGETMWLALVFWAEEGAEKPYVVERWVTKDDIAKVKGENYTRVPRVISPPAT</sequence>
<protein>
    <submittedName>
        <fullName evidence="1">Uncharacterized protein</fullName>
    </submittedName>
</protein>
<name>A0ABV8FFM4_9ACTN</name>
<comment type="caution">
    <text evidence="1">The sequence shown here is derived from an EMBL/GenBank/DDBJ whole genome shotgun (WGS) entry which is preliminary data.</text>
</comment>
<reference evidence="2" key="1">
    <citation type="journal article" date="2019" name="Int. J. Syst. Evol. Microbiol.">
        <title>The Global Catalogue of Microorganisms (GCM) 10K type strain sequencing project: providing services to taxonomists for standard genome sequencing and annotation.</title>
        <authorList>
            <consortium name="The Broad Institute Genomics Platform"/>
            <consortium name="The Broad Institute Genome Sequencing Center for Infectious Disease"/>
            <person name="Wu L."/>
            <person name="Ma J."/>
        </authorList>
    </citation>
    <scope>NUCLEOTIDE SEQUENCE [LARGE SCALE GENOMIC DNA]</scope>
    <source>
        <strain evidence="2">TBRC 7912</strain>
    </source>
</reference>
<evidence type="ECO:0000313" key="1">
    <source>
        <dbReference type="EMBL" id="MFC3986465.1"/>
    </source>
</evidence>
<dbReference type="Proteomes" id="UP001595698">
    <property type="component" value="Unassembled WGS sequence"/>
</dbReference>
<accession>A0ABV8FFM4</accession>
<keyword evidence="2" id="KW-1185">Reference proteome</keyword>
<gene>
    <name evidence="1" type="ORF">ACFOYY_40480</name>
</gene>
<proteinExistence type="predicted"/>